<dbReference type="PROSITE" id="PS50157">
    <property type="entry name" value="ZINC_FINGER_C2H2_2"/>
    <property type="match status" value="2"/>
</dbReference>
<dbReference type="InterPro" id="IPR050331">
    <property type="entry name" value="Zinc_finger"/>
</dbReference>
<feature type="domain" description="C2H2-type" evidence="11">
    <location>
        <begin position="348"/>
        <end position="376"/>
    </location>
</feature>
<keyword evidence="7" id="KW-0539">Nucleus</keyword>
<organism evidence="13">
    <name type="scientific">Fopius arisanus</name>
    <dbReference type="NCBI Taxonomy" id="64838"/>
    <lineage>
        <taxon>Eukaryota</taxon>
        <taxon>Metazoa</taxon>
        <taxon>Ecdysozoa</taxon>
        <taxon>Arthropoda</taxon>
        <taxon>Hexapoda</taxon>
        <taxon>Insecta</taxon>
        <taxon>Pterygota</taxon>
        <taxon>Neoptera</taxon>
        <taxon>Endopterygota</taxon>
        <taxon>Hymenoptera</taxon>
        <taxon>Apocrita</taxon>
        <taxon>Ichneumonoidea</taxon>
        <taxon>Braconidae</taxon>
        <taxon>Opiinae</taxon>
        <taxon>Fopius</taxon>
    </lineage>
</organism>
<evidence type="ECO:0000256" key="9">
    <source>
        <dbReference type="PROSITE-ProRule" id="PRU01263"/>
    </source>
</evidence>
<dbReference type="AlphaFoldDB" id="A0A0C9QET8"/>
<keyword evidence="5 9" id="KW-0862">Zinc</keyword>
<comment type="subcellular location">
    <subcellularLocation>
        <location evidence="1">Nucleus</location>
    </subcellularLocation>
</comment>
<dbReference type="RefSeq" id="XP_011300164.1">
    <property type="nucleotide sequence ID" value="XM_011301862.1"/>
</dbReference>
<sequence length="438" mass="50495">MRATMEQTCRLCTTRGTDYTPIFRKNDEDIVRMIRCLPVQIRPGDGLPHHICPGCLDALEVSYNLHVLCLKANLELLEKSSTLRIEKLKQMASPTRKKNESRERKSTEDASDFSKDPIIVETYHFPEAVYNDLPSYKDFSEIFLRVPAVKLERMDDCVSWSNGQDVNHNVLSNALVEHQCKLEPIDIDEAGPSGYQENVDELEDENQSSIFINPSVKPFRGPKRTCKKCGRTTSVSEFRLIRYKNKSRARAQLCNSCEVEKSRDSNPKSPEMNNHPCRSIENTQEVESGQQPDLHLSFDDFRNLHVSNEHSYARFARSCALKTIWKQQLAKINAPPREKILPNPKSIISCLSCGKKYSRYSKLKYHIAIQHTPPERWEHHCDLCGASFPIRNDLITHQASGHDSERNFMCDLCPLKFENRRKLGHHKAFRHGMLRRES</sequence>
<evidence type="ECO:0000256" key="4">
    <source>
        <dbReference type="ARBA" id="ARBA00022771"/>
    </source>
</evidence>
<evidence type="ECO:0000313" key="14">
    <source>
        <dbReference type="Proteomes" id="UP000694866"/>
    </source>
</evidence>
<evidence type="ECO:0000313" key="15">
    <source>
        <dbReference type="RefSeq" id="XP_011300164.1"/>
    </source>
</evidence>
<feature type="domain" description="C2H2-type" evidence="11">
    <location>
        <begin position="379"/>
        <end position="407"/>
    </location>
</feature>
<dbReference type="OrthoDB" id="6077919at2759"/>
<keyword evidence="3" id="KW-0677">Repeat</keyword>
<evidence type="ECO:0000256" key="8">
    <source>
        <dbReference type="PROSITE-ProRule" id="PRU00042"/>
    </source>
</evidence>
<feature type="compositionally biased region" description="Basic and acidic residues" evidence="10">
    <location>
        <begin position="97"/>
        <end position="112"/>
    </location>
</feature>
<dbReference type="InterPro" id="IPR036236">
    <property type="entry name" value="Znf_C2H2_sf"/>
</dbReference>
<dbReference type="SUPFAM" id="SSF57667">
    <property type="entry name" value="beta-beta-alpha zinc fingers"/>
    <property type="match status" value="1"/>
</dbReference>
<evidence type="ECO:0000256" key="10">
    <source>
        <dbReference type="SAM" id="MobiDB-lite"/>
    </source>
</evidence>
<evidence type="ECO:0000256" key="1">
    <source>
        <dbReference type="ARBA" id="ARBA00004123"/>
    </source>
</evidence>
<evidence type="ECO:0000256" key="2">
    <source>
        <dbReference type="ARBA" id="ARBA00022723"/>
    </source>
</evidence>
<dbReference type="PANTHER" id="PTHR16515:SF49">
    <property type="entry name" value="GASTRULA ZINC FINGER PROTEIN XLCGF49.1-LIKE-RELATED"/>
    <property type="match status" value="1"/>
</dbReference>
<evidence type="ECO:0000259" key="12">
    <source>
        <dbReference type="PROSITE" id="PS51915"/>
    </source>
</evidence>
<dbReference type="InterPro" id="IPR012934">
    <property type="entry name" value="Znf_AD"/>
</dbReference>
<feature type="binding site" evidence="9">
    <location>
        <position position="9"/>
    </location>
    <ligand>
        <name>Zn(2+)</name>
        <dbReference type="ChEBI" id="CHEBI:29105"/>
    </ligand>
</feature>
<dbReference type="EMBL" id="GBYB01001814">
    <property type="protein sequence ID" value="JAG71581.1"/>
    <property type="molecule type" value="Transcribed_RNA"/>
</dbReference>
<proteinExistence type="predicted"/>
<keyword evidence="2 9" id="KW-0479">Metal-binding</keyword>
<dbReference type="Gene3D" id="3.30.160.60">
    <property type="entry name" value="Classic Zinc Finger"/>
    <property type="match status" value="1"/>
</dbReference>
<evidence type="ECO:0000313" key="13">
    <source>
        <dbReference type="EMBL" id="JAG71581.1"/>
    </source>
</evidence>
<feature type="binding site" evidence="9">
    <location>
        <position position="55"/>
    </location>
    <ligand>
        <name>Zn(2+)</name>
        <dbReference type="ChEBI" id="CHEBI:29105"/>
    </ligand>
</feature>
<dbReference type="GO" id="GO:0005634">
    <property type="term" value="C:nucleus"/>
    <property type="evidence" value="ECO:0007669"/>
    <property type="project" value="UniProtKB-SubCell"/>
</dbReference>
<feature type="domain" description="ZAD" evidence="12">
    <location>
        <begin position="7"/>
        <end position="79"/>
    </location>
</feature>
<reference evidence="13" key="1">
    <citation type="submission" date="2015-01" db="EMBL/GenBank/DDBJ databases">
        <title>Transcriptome Assembly of Fopius arisanus.</title>
        <authorList>
            <person name="Geib S."/>
        </authorList>
    </citation>
    <scope>NUCLEOTIDE SEQUENCE</scope>
</reference>
<gene>
    <name evidence="13" type="primary">MYNN</name>
    <name evidence="15" type="synonym">LOC105264763</name>
    <name evidence="13" type="ORF">g.32082</name>
</gene>
<dbReference type="PROSITE" id="PS00028">
    <property type="entry name" value="ZINC_FINGER_C2H2_1"/>
    <property type="match status" value="3"/>
</dbReference>
<dbReference type="PROSITE" id="PS51915">
    <property type="entry name" value="ZAD"/>
    <property type="match status" value="1"/>
</dbReference>
<keyword evidence="6" id="KW-0238">DNA-binding</keyword>
<dbReference type="KEGG" id="fas:105264763"/>
<dbReference type="GeneID" id="105264763"/>
<dbReference type="Gene3D" id="3.40.1800.20">
    <property type="match status" value="1"/>
</dbReference>
<evidence type="ECO:0000259" key="11">
    <source>
        <dbReference type="PROSITE" id="PS50157"/>
    </source>
</evidence>
<evidence type="ECO:0000256" key="3">
    <source>
        <dbReference type="ARBA" id="ARBA00022737"/>
    </source>
</evidence>
<protein>
    <submittedName>
        <fullName evidence="13">MYNN protein</fullName>
    </submittedName>
    <submittedName>
        <fullName evidence="15">Myoneurin</fullName>
    </submittedName>
</protein>
<feature type="binding site" evidence="9">
    <location>
        <position position="52"/>
    </location>
    <ligand>
        <name>Zn(2+)</name>
        <dbReference type="ChEBI" id="CHEBI:29105"/>
    </ligand>
</feature>
<accession>A0A9R1TXH2</accession>
<dbReference type="SMART" id="SM00355">
    <property type="entry name" value="ZnF_C2H2"/>
    <property type="match status" value="3"/>
</dbReference>
<keyword evidence="14" id="KW-1185">Reference proteome</keyword>
<dbReference type="Proteomes" id="UP000694866">
    <property type="component" value="Unplaced"/>
</dbReference>
<dbReference type="GO" id="GO:0008270">
    <property type="term" value="F:zinc ion binding"/>
    <property type="evidence" value="ECO:0007669"/>
    <property type="project" value="UniProtKB-UniRule"/>
</dbReference>
<dbReference type="InterPro" id="IPR013087">
    <property type="entry name" value="Znf_C2H2_type"/>
</dbReference>
<dbReference type="PANTHER" id="PTHR16515">
    <property type="entry name" value="PR DOMAIN ZINC FINGER PROTEIN"/>
    <property type="match status" value="1"/>
</dbReference>
<dbReference type="GO" id="GO:0003677">
    <property type="term" value="F:DNA binding"/>
    <property type="evidence" value="ECO:0007669"/>
    <property type="project" value="UniProtKB-KW"/>
</dbReference>
<evidence type="ECO:0000256" key="7">
    <source>
        <dbReference type="ARBA" id="ARBA00023242"/>
    </source>
</evidence>
<keyword evidence="4 8" id="KW-0863">Zinc-finger</keyword>
<feature type="binding site" evidence="9">
    <location>
        <position position="12"/>
    </location>
    <ligand>
        <name>Zn(2+)</name>
        <dbReference type="ChEBI" id="CHEBI:29105"/>
    </ligand>
</feature>
<evidence type="ECO:0000256" key="6">
    <source>
        <dbReference type="ARBA" id="ARBA00023125"/>
    </source>
</evidence>
<reference evidence="15" key="2">
    <citation type="submission" date="2025-04" db="UniProtKB">
        <authorList>
            <consortium name="RefSeq"/>
        </authorList>
    </citation>
    <scope>IDENTIFICATION</scope>
    <source>
        <strain evidence="15">USDA-PBARC FA_bdor</strain>
        <tissue evidence="15">Whole organism</tissue>
    </source>
</reference>
<dbReference type="Pfam" id="PF07776">
    <property type="entry name" value="zf-AD"/>
    <property type="match status" value="1"/>
</dbReference>
<dbReference type="GO" id="GO:0010468">
    <property type="term" value="P:regulation of gene expression"/>
    <property type="evidence" value="ECO:0007669"/>
    <property type="project" value="TreeGrafter"/>
</dbReference>
<evidence type="ECO:0000256" key="5">
    <source>
        <dbReference type="ARBA" id="ARBA00022833"/>
    </source>
</evidence>
<feature type="region of interest" description="Disordered" evidence="10">
    <location>
        <begin position="88"/>
        <end position="112"/>
    </location>
</feature>
<dbReference type="SMART" id="SM00868">
    <property type="entry name" value="zf-AD"/>
    <property type="match status" value="1"/>
</dbReference>
<name>A0A0C9QET8_9HYME</name>
<accession>A0A0C9QET8</accession>
<dbReference type="SUPFAM" id="SSF57716">
    <property type="entry name" value="Glucocorticoid receptor-like (DNA-binding domain)"/>
    <property type="match status" value="1"/>
</dbReference>